<comment type="similarity">
    <text evidence="1">Belongs to the AHA1 family.</text>
</comment>
<sequence length="158" mass="17992">MTTLHQAPVSKAEMLIRRPVEEVFEAFVEPAVTTRFWFTKSSGRLEAGKSVRWDWEMYGVSTNVHVKEVEENRRILIEWEASYGFTTVEWIFTRRADNETFVTVTNTGFQGDGDDIVKQAIDSTEGFTIVLCGLKALLEHNIVLNLVSDKAPDAHVNR</sequence>
<dbReference type="CDD" id="cd08901">
    <property type="entry name" value="SRPBCC_CalC_Aha1-like_8"/>
    <property type="match status" value="1"/>
</dbReference>
<dbReference type="Gene3D" id="3.30.530.20">
    <property type="match status" value="1"/>
</dbReference>
<dbReference type="SUPFAM" id="SSF55961">
    <property type="entry name" value="Bet v1-like"/>
    <property type="match status" value="1"/>
</dbReference>
<dbReference type="eggNOG" id="COG3832">
    <property type="taxonomic scope" value="Bacteria"/>
</dbReference>
<evidence type="ECO:0000256" key="1">
    <source>
        <dbReference type="ARBA" id="ARBA00006817"/>
    </source>
</evidence>
<reference evidence="3 4" key="1">
    <citation type="submission" date="2014-06" db="EMBL/GenBank/DDBJ databases">
        <title>Draft genome sequence of Paenibacillus sp. MSt1.</title>
        <authorList>
            <person name="Aw Y.K."/>
            <person name="Ong K.S."/>
            <person name="Gan H.M."/>
            <person name="Lee S.M."/>
        </authorList>
    </citation>
    <scope>NUCLEOTIDE SEQUENCE [LARGE SCALE GENOMIC DNA]</scope>
    <source>
        <strain evidence="3 4">MSt1</strain>
    </source>
</reference>
<dbReference type="InterPro" id="IPR023393">
    <property type="entry name" value="START-like_dom_sf"/>
</dbReference>
<evidence type="ECO:0000313" key="3">
    <source>
        <dbReference type="EMBL" id="KEQ24066.1"/>
    </source>
</evidence>
<dbReference type="RefSeq" id="WP_036686206.1">
    <property type="nucleotide sequence ID" value="NZ_JNVM01000017.1"/>
</dbReference>
<dbReference type="OrthoDB" id="2364866at2"/>
<name>A0A081P043_9BACL</name>
<accession>A0A081P043</accession>
<proteinExistence type="inferred from homology"/>
<feature type="domain" description="Activator of Hsp90 ATPase homologue 1/2-like C-terminal" evidence="2">
    <location>
        <begin position="19"/>
        <end position="139"/>
    </location>
</feature>
<dbReference type="Proteomes" id="UP000028123">
    <property type="component" value="Unassembled WGS sequence"/>
</dbReference>
<dbReference type="InterPro" id="IPR013538">
    <property type="entry name" value="ASHA1/2-like_C"/>
</dbReference>
<dbReference type="AlphaFoldDB" id="A0A081P043"/>
<dbReference type="EMBL" id="JNVM01000017">
    <property type="protein sequence ID" value="KEQ24066.1"/>
    <property type="molecule type" value="Genomic_DNA"/>
</dbReference>
<comment type="caution">
    <text evidence="3">The sequence shown here is derived from an EMBL/GenBank/DDBJ whole genome shotgun (WGS) entry which is preliminary data.</text>
</comment>
<evidence type="ECO:0000313" key="4">
    <source>
        <dbReference type="Proteomes" id="UP000028123"/>
    </source>
</evidence>
<keyword evidence="4" id="KW-1185">Reference proteome</keyword>
<gene>
    <name evidence="3" type="ORF">ET33_10150</name>
</gene>
<organism evidence="3 4">
    <name type="scientific">Paenibacillus tyrfis</name>
    <dbReference type="NCBI Taxonomy" id="1501230"/>
    <lineage>
        <taxon>Bacteria</taxon>
        <taxon>Bacillati</taxon>
        <taxon>Bacillota</taxon>
        <taxon>Bacilli</taxon>
        <taxon>Bacillales</taxon>
        <taxon>Paenibacillaceae</taxon>
        <taxon>Paenibacillus</taxon>
    </lineage>
</organism>
<protein>
    <submittedName>
        <fullName evidence="3">Polyketide cyclase</fullName>
    </submittedName>
</protein>
<evidence type="ECO:0000259" key="2">
    <source>
        <dbReference type="Pfam" id="PF08327"/>
    </source>
</evidence>
<dbReference type="Pfam" id="PF08327">
    <property type="entry name" value="AHSA1"/>
    <property type="match status" value="1"/>
</dbReference>